<dbReference type="GO" id="GO:0000445">
    <property type="term" value="C:THO complex part of transcription export complex"/>
    <property type="evidence" value="ECO:0007669"/>
    <property type="project" value="InterPro"/>
</dbReference>
<dbReference type="GO" id="GO:0006397">
    <property type="term" value="P:mRNA processing"/>
    <property type="evidence" value="ECO:0007669"/>
    <property type="project" value="InterPro"/>
</dbReference>
<dbReference type="EMBL" id="ML987202">
    <property type="protein sequence ID" value="KAF2244870.1"/>
    <property type="molecule type" value="Genomic_DNA"/>
</dbReference>
<feature type="region of interest" description="Disordered" evidence="3">
    <location>
        <begin position="223"/>
        <end position="355"/>
    </location>
</feature>
<gene>
    <name evidence="4" type="ORF">BU26DRAFT_463648</name>
</gene>
<evidence type="ECO:0000313" key="4">
    <source>
        <dbReference type="EMBL" id="KAF2244870.1"/>
    </source>
</evidence>
<keyword evidence="2" id="KW-0539">Nucleus</keyword>
<feature type="compositionally biased region" description="Basic and acidic residues" evidence="3">
    <location>
        <begin position="341"/>
        <end position="355"/>
    </location>
</feature>
<evidence type="ECO:0000256" key="3">
    <source>
        <dbReference type="SAM" id="MobiDB-lite"/>
    </source>
</evidence>
<organism evidence="4 5">
    <name type="scientific">Trematosphaeria pertusa</name>
    <dbReference type="NCBI Taxonomy" id="390896"/>
    <lineage>
        <taxon>Eukaryota</taxon>
        <taxon>Fungi</taxon>
        <taxon>Dikarya</taxon>
        <taxon>Ascomycota</taxon>
        <taxon>Pezizomycotina</taxon>
        <taxon>Dothideomycetes</taxon>
        <taxon>Pleosporomycetidae</taxon>
        <taxon>Pleosporales</taxon>
        <taxon>Massarineae</taxon>
        <taxon>Trematosphaeriaceae</taxon>
        <taxon>Trematosphaeria</taxon>
    </lineage>
</organism>
<dbReference type="AlphaFoldDB" id="A0A6A6I5N1"/>
<feature type="compositionally biased region" description="Basic and acidic residues" evidence="3">
    <location>
        <begin position="223"/>
        <end position="236"/>
    </location>
</feature>
<dbReference type="InterPro" id="IPR008501">
    <property type="entry name" value="THOC7/Mft1"/>
</dbReference>
<comment type="subcellular location">
    <subcellularLocation>
        <location evidence="1">Nucleus</location>
    </subcellularLocation>
</comment>
<reference evidence="4" key="1">
    <citation type="journal article" date="2020" name="Stud. Mycol.">
        <title>101 Dothideomycetes genomes: a test case for predicting lifestyles and emergence of pathogens.</title>
        <authorList>
            <person name="Haridas S."/>
            <person name="Albert R."/>
            <person name="Binder M."/>
            <person name="Bloem J."/>
            <person name="Labutti K."/>
            <person name="Salamov A."/>
            <person name="Andreopoulos B."/>
            <person name="Baker S."/>
            <person name="Barry K."/>
            <person name="Bills G."/>
            <person name="Bluhm B."/>
            <person name="Cannon C."/>
            <person name="Castanera R."/>
            <person name="Culley D."/>
            <person name="Daum C."/>
            <person name="Ezra D."/>
            <person name="Gonzalez J."/>
            <person name="Henrissat B."/>
            <person name="Kuo A."/>
            <person name="Liang C."/>
            <person name="Lipzen A."/>
            <person name="Lutzoni F."/>
            <person name="Magnuson J."/>
            <person name="Mondo S."/>
            <person name="Nolan M."/>
            <person name="Ohm R."/>
            <person name="Pangilinan J."/>
            <person name="Park H.-J."/>
            <person name="Ramirez L."/>
            <person name="Alfaro M."/>
            <person name="Sun H."/>
            <person name="Tritt A."/>
            <person name="Yoshinaga Y."/>
            <person name="Zwiers L.-H."/>
            <person name="Turgeon B."/>
            <person name="Goodwin S."/>
            <person name="Spatafora J."/>
            <person name="Crous P."/>
            <person name="Grigoriev I."/>
        </authorList>
    </citation>
    <scope>NUCLEOTIDE SEQUENCE</scope>
    <source>
        <strain evidence="4">CBS 122368</strain>
    </source>
</reference>
<dbReference type="OrthoDB" id="205166at2759"/>
<dbReference type="Proteomes" id="UP000800094">
    <property type="component" value="Unassembled WGS sequence"/>
</dbReference>
<sequence>MAINNWGLLSQADEDALHNVARLLSVEARPFQRVSGRLLKSDAFANGRLVQLPSPPPDASAAEEAAAARAIERDQQDHKIQVWRNDLMNELDLLDYTILRFELTTESNHDERARYAREKTAITEKQERVKENIEKLRVDLEQTKETLAVRKTYDELTEKITNSKMLKPRDEQALAHAKLDEEIAELEQEVQTAKDTWNERRVQFYRIEEEAREMLRMIKDEKEEAERKEGMMKDRDDEGDGEGSTTRGDVSHVGTPRPDGGLTPIHISQSADTSNTLKVPHDRLAPLSRDASVAPSPAASAGVDDAEMGEAGENGGDTQADHSSGPEEGEDVEEGEDDEQSGDRGGETPRDMDDP</sequence>
<evidence type="ECO:0008006" key="6">
    <source>
        <dbReference type="Google" id="ProtNLM"/>
    </source>
</evidence>
<accession>A0A6A6I5N1</accession>
<dbReference type="GeneID" id="54578468"/>
<keyword evidence="5" id="KW-1185">Reference proteome</keyword>
<name>A0A6A6I5N1_9PLEO</name>
<dbReference type="Pfam" id="PF05615">
    <property type="entry name" value="THOC7"/>
    <property type="match status" value="1"/>
</dbReference>
<feature type="compositionally biased region" description="Acidic residues" evidence="3">
    <location>
        <begin position="327"/>
        <end position="340"/>
    </location>
</feature>
<evidence type="ECO:0000256" key="1">
    <source>
        <dbReference type="ARBA" id="ARBA00004123"/>
    </source>
</evidence>
<evidence type="ECO:0000256" key="2">
    <source>
        <dbReference type="ARBA" id="ARBA00023242"/>
    </source>
</evidence>
<protein>
    <recommendedName>
        <fullName evidence="6">Tho complex subunit 7 mft1p</fullName>
    </recommendedName>
</protein>
<feature type="compositionally biased region" description="Polar residues" evidence="3">
    <location>
        <begin position="266"/>
        <end position="277"/>
    </location>
</feature>
<feature type="compositionally biased region" description="Low complexity" evidence="3">
    <location>
        <begin position="290"/>
        <end position="303"/>
    </location>
</feature>
<proteinExistence type="predicted"/>
<evidence type="ECO:0000313" key="5">
    <source>
        <dbReference type="Proteomes" id="UP000800094"/>
    </source>
</evidence>
<dbReference type="RefSeq" id="XP_033679874.1">
    <property type="nucleotide sequence ID" value="XM_033825138.1"/>
</dbReference>